<dbReference type="Proteomes" id="UP000613208">
    <property type="component" value="Unassembled WGS sequence"/>
</dbReference>
<proteinExistence type="predicted"/>
<gene>
    <name evidence="1" type="ORF">ANBU17_11880</name>
</gene>
<name>A0A916Q857_9FIRM</name>
<dbReference type="AlphaFoldDB" id="A0A916Q857"/>
<sequence>MGQVFMYSRKSRTAGELYRIEEKHSPGAFFVIQNNAGFEIRKTKKNRKETIKNT</sequence>
<dbReference type="EMBL" id="BLYI01000027">
    <property type="protein sequence ID" value="GFO84841.1"/>
    <property type="molecule type" value="Genomic_DNA"/>
</dbReference>
<organism evidence="1 2">
    <name type="scientific">Anaerostipes butyraticus</name>
    <dbReference type="NCBI Taxonomy" id="645466"/>
    <lineage>
        <taxon>Bacteria</taxon>
        <taxon>Bacillati</taxon>
        <taxon>Bacillota</taxon>
        <taxon>Clostridia</taxon>
        <taxon>Lachnospirales</taxon>
        <taxon>Lachnospiraceae</taxon>
        <taxon>Anaerostipes</taxon>
    </lineage>
</organism>
<evidence type="ECO:0000313" key="2">
    <source>
        <dbReference type="Proteomes" id="UP000613208"/>
    </source>
</evidence>
<evidence type="ECO:0000313" key="1">
    <source>
        <dbReference type="EMBL" id="GFO84841.1"/>
    </source>
</evidence>
<accession>A0A916Q857</accession>
<protein>
    <submittedName>
        <fullName evidence="1">Uncharacterized protein</fullName>
    </submittedName>
</protein>
<reference evidence="1" key="1">
    <citation type="submission" date="2020-06" db="EMBL/GenBank/DDBJ databases">
        <title>Characterization of fructooligosaccharide metabolism and fructooligosaccharide-degrading enzymes in human commensal butyrate producers.</title>
        <authorList>
            <person name="Tanno H."/>
            <person name="Fujii T."/>
            <person name="Hirano K."/>
            <person name="Maeno S."/>
            <person name="Tonozuka T."/>
            <person name="Sakamoto M."/>
            <person name="Ohkuma M."/>
            <person name="Tochio T."/>
            <person name="Endo A."/>
        </authorList>
    </citation>
    <scope>NUCLEOTIDE SEQUENCE</scope>
    <source>
        <strain evidence="1">JCM 17466</strain>
    </source>
</reference>
<keyword evidence="2" id="KW-1185">Reference proteome</keyword>
<comment type="caution">
    <text evidence="1">The sequence shown here is derived from an EMBL/GenBank/DDBJ whole genome shotgun (WGS) entry which is preliminary data.</text>
</comment>